<comment type="caution">
    <text evidence="8">The sequence shown here is derived from an EMBL/GenBank/DDBJ whole genome shotgun (WGS) entry which is preliminary data.</text>
</comment>
<feature type="transmembrane region" description="Helical" evidence="7">
    <location>
        <begin position="267"/>
        <end position="287"/>
    </location>
</feature>
<feature type="transmembrane region" description="Helical" evidence="7">
    <location>
        <begin position="188"/>
        <end position="210"/>
    </location>
</feature>
<sequence length="343" mass="38335">MKEENNKKTSDGSPSLEKAHQDKNYINEMSHRAHDEKSGFSDTKLGGFVTDIQDGELHTFDVRTKDGFLKELILRIKTVDVSGLGAELSYFFLLSMFPLLIFLFTLLPYLNLDQTQVMLFIRDYAPAEVAKMIEDILKEVLTNKNGGLLSIGILATLWSASKGMNALTKALNRSYFKEDSRSFIVQRGMSIVFTIMLVVVVIVALVLPVFGEQIGSVIFSYVGFENGFNELWNQLRFILPPVLIAVVFTLIYWLVPDIKLPFKTALPGALFATVGWIVTTLGFSFYVSNFGSYANTYGSIGTIIILMLWLYFSAIILMIGGQINAVAKERAELLQDEKSNATV</sequence>
<dbReference type="EMBL" id="JAUBDH010000008">
    <property type="protein sequence ID" value="MDW0110840.1"/>
    <property type="molecule type" value="Genomic_DNA"/>
</dbReference>
<evidence type="ECO:0000256" key="5">
    <source>
        <dbReference type="ARBA" id="ARBA00023136"/>
    </source>
</evidence>
<feature type="region of interest" description="Disordered" evidence="6">
    <location>
        <begin position="1"/>
        <end position="21"/>
    </location>
</feature>
<keyword evidence="3 7" id="KW-0812">Transmembrane</keyword>
<dbReference type="PANTHER" id="PTHR30213:SF0">
    <property type="entry name" value="UPF0761 MEMBRANE PROTEIN YIHY"/>
    <property type="match status" value="1"/>
</dbReference>
<dbReference type="PANTHER" id="PTHR30213">
    <property type="entry name" value="INNER MEMBRANE PROTEIN YHJD"/>
    <property type="match status" value="1"/>
</dbReference>
<feature type="transmembrane region" description="Helical" evidence="7">
    <location>
        <begin position="90"/>
        <end position="110"/>
    </location>
</feature>
<comment type="subcellular location">
    <subcellularLocation>
        <location evidence="1">Cell membrane</location>
        <topology evidence="1">Multi-pass membrane protein</topology>
    </subcellularLocation>
</comment>
<keyword evidence="9" id="KW-1185">Reference proteome</keyword>
<evidence type="ECO:0000313" key="8">
    <source>
        <dbReference type="EMBL" id="MDW0110840.1"/>
    </source>
</evidence>
<keyword evidence="5 7" id="KW-0472">Membrane</keyword>
<feature type="transmembrane region" description="Helical" evidence="7">
    <location>
        <begin position="237"/>
        <end position="255"/>
    </location>
</feature>
<keyword evidence="2" id="KW-1003">Cell membrane</keyword>
<organism evidence="8 9">
    <name type="scientific">Sporosarcina aquimarina</name>
    <dbReference type="NCBI Taxonomy" id="114975"/>
    <lineage>
        <taxon>Bacteria</taxon>
        <taxon>Bacillati</taxon>
        <taxon>Bacillota</taxon>
        <taxon>Bacilli</taxon>
        <taxon>Bacillales</taxon>
        <taxon>Caryophanaceae</taxon>
        <taxon>Sporosarcina</taxon>
    </lineage>
</organism>
<evidence type="ECO:0000313" key="9">
    <source>
        <dbReference type="Proteomes" id="UP001280629"/>
    </source>
</evidence>
<feature type="transmembrane region" description="Helical" evidence="7">
    <location>
        <begin position="299"/>
        <end position="320"/>
    </location>
</feature>
<proteinExistence type="predicted"/>
<name>A0ABU4G1J1_9BACL</name>
<dbReference type="Proteomes" id="UP001280629">
    <property type="component" value="Unassembled WGS sequence"/>
</dbReference>
<dbReference type="InterPro" id="IPR017039">
    <property type="entry name" value="Virul_fac_BrkB"/>
</dbReference>
<evidence type="ECO:0000256" key="7">
    <source>
        <dbReference type="SAM" id="Phobius"/>
    </source>
</evidence>
<protein>
    <submittedName>
        <fullName evidence="8">YihY/virulence factor BrkB family protein</fullName>
    </submittedName>
</protein>
<evidence type="ECO:0000256" key="1">
    <source>
        <dbReference type="ARBA" id="ARBA00004651"/>
    </source>
</evidence>
<evidence type="ECO:0000256" key="6">
    <source>
        <dbReference type="SAM" id="MobiDB-lite"/>
    </source>
</evidence>
<feature type="compositionally biased region" description="Basic and acidic residues" evidence="6">
    <location>
        <begin position="1"/>
        <end position="10"/>
    </location>
</feature>
<evidence type="ECO:0000256" key="3">
    <source>
        <dbReference type="ARBA" id="ARBA00022692"/>
    </source>
</evidence>
<accession>A0ABU4G1J1</accession>
<evidence type="ECO:0000256" key="2">
    <source>
        <dbReference type="ARBA" id="ARBA00022475"/>
    </source>
</evidence>
<dbReference type="NCBIfam" id="TIGR00765">
    <property type="entry name" value="yihY_not_rbn"/>
    <property type="match status" value="1"/>
</dbReference>
<evidence type="ECO:0000256" key="4">
    <source>
        <dbReference type="ARBA" id="ARBA00022989"/>
    </source>
</evidence>
<reference evidence="8 9" key="1">
    <citation type="submission" date="2023-06" db="EMBL/GenBank/DDBJ databases">
        <title>Sporosarcina sp. nov., isolated from Korean traditional fermented seafood 'Jeotgal'.</title>
        <authorList>
            <person name="Yang A.-I."/>
            <person name="Shin N.-R."/>
        </authorList>
    </citation>
    <scope>NUCLEOTIDE SEQUENCE [LARGE SCALE GENOMIC DNA]</scope>
    <source>
        <strain evidence="8 9">KCTC3840</strain>
    </source>
</reference>
<dbReference type="Pfam" id="PF03631">
    <property type="entry name" value="Virul_fac_BrkB"/>
    <property type="match status" value="1"/>
</dbReference>
<dbReference type="RefSeq" id="WP_317936412.1">
    <property type="nucleotide sequence ID" value="NZ_JAUBDH010000008.1"/>
</dbReference>
<gene>
    <name evidence="8" type="ORF">QT716_12410</name>
</gene>
<feature type="transmembrane region" description="Helical" evidence="7">
    <location>
        <begin position="147"/>
        <end position="167"/>
    </location>
</feature>
<keyword evidence="4 7" id="KW-1133">Transmembrane helix</keyword>